<dbReference type="PANTHER" id="PTHR33627">
    <property type="entry name" value="TRANSPOSASE"/>
    <property type="match status" value="1"/>
</dbReference>
<sequence>MEYGLKQSKNELGWADFRVTDYSRIEKWWEIVMSAYLMVSLQSEELKESREASLDLAKHAQEEIKNHPGWDKGKGWKNILNNLRLFIQTLCYFNLLKP</sequence>
<evidence type="ECO:0000313" key="2">
    <source>
        <dbReference type="Proteomes" id="UP000030321"/>
    </source>
</evidence>
<reference evidence="2" key="1">
    <citation type="journal article" date="2015" name="Genome">
        <title>Whole Genome Sequence of the Non-Microcystin-Producing Microcystis aeruginosa Strain NIES-44.</title>
        <authorList>
            <person name="Okano K."/>
            <person name="Miyata N."/>
            <person name="Ozaki Y."/>
        </authorList>
    </citation>
    <scope>NUCLEOTIDE SEQUENCE [LARGE SCALE GENOMIC DNA]</scope>
    <source>
        <strain evidence="2">NIES-44</strain>
    </source>
</reference>
<name>A0A0A1VTS6_MICAE</name>
<comment type="caution">
    <text evidence="1">The sequence shown here is derived from an EMBL/GenBank/DDBJ whole genome shotgun (WGS) entry which is preliminary data.</text>
</comment>
<dbReference type="PANTHER" id="PTHR33627:SF1">
    <property type="entry name" value="TRANSPOSASE"/>
    <property type="match status" value="1"/>
</dbReference>
<evidence type="ECO:0000313" key="1">
    <source>
        <dbReference type="EMBL" id="GAL92964.1"/>
    </source>
</evidence>
<dbReference type="AlphaFoldDB" id="A0A0A1VTS6"/>
<gene>
    <name evidence="1" type="ORF">N44_01651</name>
</gene>
<accession>A0A0A1VTS6</accession>
<dbReference type="Proteomes" id="UP000030321">
    <property type="component" value="Unassembled WGS sequence"/>
</dbReference>
<dbReference type="InterPro" id="IPR039365">
    <property type="entry name" value="IS701-like"/>
</dbReference>
<dbReference type="EMBL" id="BBPA01000031">
    <property type="protein sequence ID" value="GAL92964.1"/>
    <property type="molecule type" value="Genomic_DNA"/>
</dbReference>
<protein>
    <submittedName>
        <fullName evidence="1">Mobile element protein</fullName>
    </submittedName>
</protein>
<proteinExistence type="predicted"/>
<organism evidence="1 2">
    <name type="scientific">Microcystis aeruginosa NIES-44</name>
    <dbReference type="NCBI Taxonomy" id="449439"/>
    <lineage>
        <taxon>Bacteria</taxon>
        <taxon>Bacillati</taxon>
        <taxon>Cyanobacteriota</taxon>
        <taxon>Cyanophyceae</taxon>
        <taxon>Oscillatoriophycideae</taxon>
        <taxon>Chroococcales</taxon>
        <taxon>Microcystaceae</taxon>
        <taxon>Microcystis</taxon>
    </lineage>
</organism>